<feature type="non-terminal residue" evidence="2">
    <location>
        <position position="1"/>
    </location>
</feature>
<dbReference type="EMBL" id="JAGKQM010002067">
    <property type="protein sequence ID" value="KAH0850371.1"/>
    <property type="molecule type" value="Genomic_DNA"/>
</dbReference>
<comment type="caution">
    <text evidence="2">The sequence shown here is derived from an EMBL/GenBank/DDBJ whole genome shotgun (WGS) entry which is preliminary data.</text>
</comment>
<accession>A0ABQ8AD17</accession>
<protein>
    <submittedName>
        <fullName evidence="2">Uncharacterized protein</fullName>
    </submittedName>
</protein>
<evidence type="ECO:0000313" key="1">
    <source>
        <dbReference type="EMBL" id="KAH0850371.1"/>
    </source>
</evidence>
<dbReference type="EMBL" id="JAGKQM010000013">
    <property type="protein sequence ID" value="KAH0890399.1"/>
    <property type="molecule type" value="Genomic_DNA"/>
</dbReference>
<gene>
    <name evidence="2" type="ORF">HID58_052828</name>
    <name evidence="1" type="ORF">HID58_095592</name>
</gene>
<evidence type="ECO:0000313" key="3">
    <source>
        <dbReference type="Proteomes" id="UP000824890"/>
    </source>
</evidence>
<name>A0ABQ8AD17_BRANA</name>
<evidence type="ECO:0000313" key="2">
    <source>
        <dbReference type="EMBL" id="KAH0890399.1"/>
    </source>
</evidence>
<reference evidence="2 3" key="1">
    <citation type="submission" date="2021-05" db="EMBL/GenBank/DDBJ databases">
        <title>Genome Assembly of Synthetic Allotetraploid Brassica napus Reveals Homoeologous Exchanges between Subgenomes.</title>
        <authorList>
            <person name="Davis J.T."/>
        </authorList>
    </citation>
    <scope>NUCLEOTIDE SEQUENCE [LARGE SCALE GENOMIC DNA]</scope>
    <source>
        <strain evidence="3">cv. Da-Ae</strain>
        <tissue evidence="2">Seedling</tissue>
    </source>
</reference>
<sequence length="134" mass="15705">FNIWCEKPVKVIKDLGSREEEATGEGQRECIFVGTLYNGFPLMERQIFDYFNLIYAPYVKLVNLPSRGPSLFVKLVFKKQLIPRFLMGNNELFYFLVEEHIFYCKRFVSKKTKTATTLMVETTVVLKSYLLVLI</sequence>
<proteinExistence type="predicted"/>
<dbReference type="Proteomes" id="UP000824890">
    <property type="component" value="Unassembled WGS sequence"/>
</dbReference>
<organism evidence="2 3">
    <name type="scientific">Brassica napus</name>
    <name type="common">Rape</name>
    <dbReference type="NCBI Taxonomy" id="3708"/>
    <lineage>
        <taxon>Eukaryota</taxon>
        <taxon>Viridiplantae</taxon>
        <taxon>Streptophyta</taxon>
        <taxon>Embryophyta</taxon>
        <taxon>Tracheophyta</taxon>
        <taxon>Spermatophyta</taxon>
        <taxon>Magnoliopsida</taxon>
        <taxon>eudicotyledons</taxon>
        <taxon>Gunneridae</taxon>
        <taxon>Pentapetalae</taxon>
        <taxon>rosids</taxon>
        <taxon>malvids</taxon>
        <taxon>Brassicales</taxon>
        <taxon>Brassicaceae</taxon>
        <taxon>Brassiceae</taxon>
        <taxon>Brassica</taxon>
    </lineage>
</organism>
<keyword evidence="3" id="KW-1185">Reference proteome</keyword>